<organism evidence="1 2">
    <name type="scientific">Trichonephila inaurata madagascariensis</name>
    <dbReference type="NCBI Taxonomy" id="2747483"/>
    <lineage>
        <taxon>Eukaryota</taxon>
        <taxon>Metazoa</taxon>
        <taxon>Ecdysozoa</taxon>
        <taxon>Arthropoda</taxon>
        <taxon>Chelicerata</taxon>
        <taxon>Arachnida</taxon>
        <taxon>Araneae</taxon>
        <taxon>Araneomorphae</taxon>
        <taxon>Entelegynae</taxon>
        <taxon>Araneoidea</taxon>
        <taxon>Nephilidae</taxon>
        <taxon>Trichonephila</taxon>
        <taxon>Trichonephila inaurata</taxon>
    </lineage>
</organism>
<comment type="caution">
    <text evidence="1">The sequence shown here is derived from an EMBL/GenBank/DDBJ whole genome shotgun (WGS) entry which is preliminary data.</text>
</comment>
<dbReference type="AlphaFoldDB" id="A0A8X6YV91"/>
<protein>
    <submittedName>
        <fullName evidence="1">Uncharacterized protein</fullName>
    </submittedName>
</protein>
<dbReference type="Proteomes" id="UP000886998">
    <property type="component" value="Unassembled WGS sequence"/>
</dbReference>
<keyword evidence="2" id="KW-1185">Reference proteome</keyword>
<evidence type="ECO:0000313" key="1">
    <source>
        <dbReference type="EMBL" id="GFY78429.1"/>
    </source>
</evidence>
<name>A0A8X6YV91_9ARAC</name>
<reference evidence="1" key="1">
    <citation type="submission" date="2020-08" db="EMBL/GenBank/DDBJ databases">
        <title>Multicomponent nature underlies the extraordinary mechanical properties of spider dragline silk.</title>
        <authorList>
            <person name="Kono N."/>
            <person name="Nakamura H."/>
            <person name="Mori M."/>
            <person name="Yoshida Y."/>
            <person name="Ohtoshi R."/>
            <person name="Malay A.D."/>
            <person name="Moran D.A.P."/>
            <person name="Tomita M."/>
            <person name="Numata K."/>
            <person name="Arakawa K."/>
        </authorList>
    </citation>
    <scope>NUCLEOTIDE SEQUENCE</scope>
</reference>
<evidence type="ECO:0000313" key="2">
    <source>
        <dbReference type="Proteomes" id="UP000886998"/>
    </source>
</evidence>
<dbReference type="EMBL" id="BMAV01022993">
    <property type="protein sequence ID" value="GFY78429.1"/>
    <property type="molecule type" value="Genomic_DNA"/>
</dbReference>
<gene>
    <name evidence="1" type="ORF">TNIN_15221</name>
</gene>
<proteinExistence type="predicted"/>
<sequence>MVIQRTFSIFGLSLKKIHIDSDIDDDDKMHYFIHCSVPGSKMFRLVSGFPPTKGKLQQSCATSQGAIWSRRSASTDLYKRLDWFSYAKCFWKDKAGTIRTLWCFKEQTPSFRIARENVRKVRRFFGAIRGVMFTRSRATDLGEVQKC</sequence>
<accession>A0A8X6YV91</accession>